<sequence>MTTNMLAELNGLRVLVLHPQDAEARMVLGHLQRIGCRVEQQWPVPHSLPGEFDAVLLSVEPDQRTAMRALVSSLSEQAPPFIAIVGYENPSMLQLVFETQPLAVIERPLKPFGLLTQLLMARTFWRQRMAMLTELRKMEIRQSAVSRISMAKTLLMARHGLSEPDAHKRMQREAMTRRYSMDQVAQHIIDNHAPP</sequence>
<name>A0A0P9KYZ1_PSESX</name>
<dbReference type="Gene3D" id="1.10.10.10">
    <property type="entry name" value="Winged helix-like DNA-binding domain superfamily/Winged helix DNA-binding domain"/>
    <property type="match status" value="1"/>
</dbReference>
<proteinExistence type="predicted"/>
<dbReference type="EMBL" id="LJPM01000589">
    <property type="protein sequence ID" value="KPW09207.1"/>
    <property type="molecule type" value="Genomic_DNA"/>
</dbReference>
<dbReference type="Pfam" id="PF03861">
    <property type="entry name" value="ANTAR"/>
    <property type="match status" value="1"/>
</dbReference>
<dbReference type="Gene3D" id="3.40.50.2300">
    <property type="match status" value="1"/>
</dbReference>
<protein>
    <submittedName>
        <fullName evidence="2">Response regulator receiver/ANTAR domain-containing protein</fullName>
    </submittedName>
</protein>
<evidence type="ECO:0000313" key="3">
    <source>
        <dbReference type="Proteomes" id="UP000050297"/>
    </source>
</evidence>
<accession>A0A0P9KYZ1</accession>
<dbReference type="InterPro" id="IPR005561">
    <property type="entry name" value="ANTAR"/>
</dbReference>
<gene>
    <name evidence="2" type="ORF">ALO91_103441</name>
</gene>
<dbReference type="GO" id="GO:0003723">
    <property type="term" value="F:RNA binding"/>
    <property type="evidence" value="ECO:0007669"/>
    <property type="project" value="InterPro"/>
</dbReference>
<dbReference type="RefSeq" id="WP_004407664.1">
    <property type="nucleotide sequence ID" value="NZ_LGAR01000114.1"/>
</dbReference>
<evidence type="ECO:0000259" key="1">
    <source>
        <dbReference type="PROSITE" id="PS50921"/>
    </source>
</evidence>
<dbReference type="InterPro" id="IPR036388">
    <property type="entry name" value="WH-like_DNA-bd_sf"/>
</dbReference>
<feature type="domain" description="ANTAR" evidence="1">
    <location>
        <begin position="128"/>
        <end position="189"/>
    </location>
</feature>
<dbReference type="InterPro" id="IPR011006">
    <property type="entry name" value="CheY-like_superfamily"/>
</dbReference>
<reference evidence="2 3" key="1">
    <citation type="submission" date="2015-09" db="EMBL/GenBank/DDBJ databases">
        <title>Genome announcement of multiple Pseudomonas syringae strains.</title>
        <authorList>
            <person name="Thakur S."/>
            <person name="Wang P.W."/>
            <person name="Gong Y."/>
            <person name="Weir B.S."/>
            <person name="Guttman D.S."/>
        </authorList>
    </citation>
    <scope>NUCLEOTIDE SEQUENCE [LARGE SCALE GENOMIC DNA]</scope>
    <source>
        <strain evidence="2 3">ICMP2802</strain>
    </source>
</reference>
<dbReference type="Proteomes" id="UP000050297">
    <property type="component" value="Unassembled WGS sequence"/>
</dbReference>
<comment type="caution">
    <text evidence="2">The sequence shown here is derived from an EMBL/GenBank/DDBJ whole genome shotgun (WGS) entry which is preliminary data.</text>
</comment>
<dbReference type="InterPro" id="IPR049021">
    <property type="entry name" value="AmiR_N"/>
</dbReference>
<dbReference type="SUPFAM" id="SSF52172">
    <property type="entry name" value="CheY-like"/>
    <property type="match status" value="1"/>
</dbReference>
<evidence type="ECO:0000313" key="2">
    <source>
        <dbReference type="EMBL" id="KPW09207.1"/>
    </source>
</evidence>
<dbReference type="PIRSF" id="PIRSF036382">
    <property type="entry name" value="RR_antiterm"/>
    <property type="match status" value="1"/>
</dbReference>
<dbReference type="SMART" id="SM01012">
    <property type="entry name" value="ANTAR"/>
    <property type="match status" value="1"/>
</dbReference>
<dbReference type="PROSITE" id="PS50921">
    <property type="entry name" value="ANTAR"/>
    <property type="match status" value="1"/>
</dbReference>
<organism evidence="2 3">
    <name type="scientific">Pseudomonas syringae pv. aceris</name>
    <dbReference type="NCBI Taxonomy" id="199198"/>
    <lineage>
        <taxon>Bacteria</taxon>
        <taxon>Pseudomonadati</taxon>
        <taxon>Pseudomonadota</taxon>
        <taxon>Gammaproteobacteria</taxon>
        <taxon>Pseudomonadales</taxon>
        <taxon>Pseudomonadaceae</taxon>
        <taxon>Pseudomonas</taxon>
        <taxon>Pseudomonas syringae</taxon>
    </lineage>
</organism>
<dbReference type="AlphaFoldDB" id="A0A0P9KYZ1"/>
<dbReference type="InterPro" id="IPR008327">
    <property type="entry name" value="Sig_transdc_resp-reg_antiterm"/>
</dbReference>
<dbReference type="PATRIC" id="fig|199198.5.peg.4809"/>
<dbReference type="Pfam" id="PF21332">
    <property type="entry name" value="AmiR_N"/>
    <property type="match status" value="1"/>
</dbReference>